<proteinExistence type="inferred from homology"/>
<dbReference type="InterPro" id="IPR027417">
    <property type="entry name" value="P-loop_NTPase"/>
</dbReference>
<keyword evidence="2" id="KW-0238">DNA-binding</keyword>
<keyword evidence="8" id="KW-1185">Reference proteome</keyword>
<protein>
    <recommendedName>
        <fullName evidence="5">DNA 3'-5' helicase</fullName>
        <ecNumber evidence="5">5.6.2.4</ecNumber>
    </recommendedName>
</protein>
<dbReference type="AlphaFoldDB" id="A0A0L0W2Z8"/>
<dbReference type="GO" id="GO:0005524">
    <property type="term" value="F:ATP binding"/>
    <property type="evidence" value="ECO:0007669"/>
    <property type="project" value="InterPro"/>
</dbReference>
<name>A0A0L0W2Z8_9BASI</name>
<dbReference type="GO" id="GO:0003677">
    <property type="term" value="F:DNA binding"/>
    <property type="evidence" value="ECO:0007669"/>
    <property type="project" value="UniProtKB-KW"/>
</dbReference>
<evidence type="ECO:0000256" key="2">
    <source>
        <dbReference type="ARBA" id="ARBA00023125"/>
    </source>
</evidence>
<reference evidence="8" key="1">
    <citation type="submission" date="2014-03" db="EMBL/GenBank/DDBJ databases">
        <title>The Genome Sequence of Puccinia striiformis f. sp. tritici PST-78.</title>
        <authorList>
            <consortium name="The Broad Institute Genome Sequencing Platform"/>
            <person name="Cuomo C."/>
            <person name="Hulbert S."/>
            <person name="Chen X."/>
            <person name="Walker B."/>
            <person name="Young S.K."/>
            <person name="Zeng Q."/>
            <person name="Gargeya S."/>
            <person name="Fitzgerald M."/>
            <person name="Haas B."/>
            <person name="Abouelleil A."/>
            <person name="Alvarado L."/>
            <person name="Arachchi H.M."/>
            <person name="Berlin A.M."/>
            <person name="Chapman S.B."/>
            <person name="Goldberg J."/>
            <person name="Griggs A."/>
            <person name="Gujja S."/>
            <person name="Hansen M."/>
            <person name="Howarth C."/>
            <person name="Imamovic A."/>
            <person name="Larimer J."/>
            <person name="McCowan C."/>
            <person name="Montmayeur A."/>
            <person name="Murphy C."/>
            <person name="Neiman D."/>
            <person name="Pearson M."/>
            <person name="Priest M."/>
            <person name="Roberts A."/>
            <person name="Saif S."/>
            <person name="Shea T."/>
            <person name="Sisk P."/>
            <person name="Sykes S."/>
            <person name="Wortman J."/>
            <person name="Nusbaum C."/>
            <person name="Birren B."/>
        </authorList>
    </citation>
    <scope>NUCLEOTIDE SEQUENCE [LARGE SCALE GENOMIC DNA]</scope>
    <source>
        <strain evidence="8">race PST-78</strain>
    </source>
</reference>
<evidence type="ECO:0000256" key="4">
    <source>
        <dbReference type="ARBA" id="ARBA00034617"/>
    </source>
</evidence>
<dbReference type="GO" id="GO:0009378">
    <property type="term" value="F:four-way junction helicase activity"/>
    <property type="evidence" value="ECO:0007669"/>
    <property type="project" value="TreeGrafter"/>
</dbReference>
<dbReference type="PANTHER" id="PTHR13710:SF105">
    <property type="entry name" value="ATP-DEPENDENT DNA HELICASE Q1"/>
    <property type="match status" value="1"/>
</dbReference>
<evidence type="ECO:0000313" key="7">
    <source>
        <dbReference type="EMBL" id="KNF05874.1"/>
    </source>
</evidence>
<dbReference type="Proteomes" id="UP000054564">
    <property type="component" value="Unassembled WGS sequence"/>
</dbReference>
<dbReference type="PROSITE" id="PS51192">
    <property type="entry name" value="HELICASE_ATP_BIND_1"/>
    <property type="match status" value="1"/>
</dbReference>
<dbReference type="PANTHER" id="PTHR13710">
    <property type="entry name" value="DNA HELICASE RECQ FAMILY MEMBER"/>
    <property type="match status" value="1"/>
</dbReference>
<comment type="caution">
    <text evidence="7">The sequence shown here is derived from an EMBL/GenBank/DDBJ whole genome shotgun (WGS) entry which is preliminary data.</text>
</comment>
<dbReference type="GO" id="GO:0043138">
    <property type="term" value="F:3'-5' DNA helicase activity"/>
    <property type="evidence" value="ECO:0007669"/>
    <property type="project" value="UniProtKB-EC"/>
</dbReference>
<sequence length="287" mass="32190">MNRVSRSPPPPVNRPPPTWTSGGITVLKKLIAMKEAPLRTEISSISLKKYGQEAKPLQIDAVVSLVRGQNTFLLAGTGFGKSRIPELYFRTLPVKEKPVIIVLNPLDSLGDNQVVEKTAAKFSAINLTKLSFNPKEAKNIANGVYNFVYLSPEIFLNMGYRGEDTWKEEIFGTGTTQGSRDFQAKLRELGGHLMTRNNMPILMMSATCCPVAIEAIKKSLKLPDEALHMLRGELTRPEIRFIRRYQEENNKRARGPGPSSRYAQWCRQPGIHFCSTVSLDYRQLGQI</sequence>
<accession>A0A0L0W2Z8</accession>
<dbReference type="Pfam" id="PF00270">
    <property type="entry name" value="DEAD"/>
    <property type="match status" value="1"/>
</dbReference>
<dbReference type="GO" id="GO:0005737">
    <property type="term" value="C:cytoplasm"/>
    <property type="evidence" value="ECO:0007669"/>
    <property type="project" value="TreeGrafter"/>
</dbReference>
<dbReference type="InterPro" id="IPR011545">
    <property type="entry name" value="DEAD/DEAH_box_helicase_dom"/>
</dbReference>
<comment type="catalytic activity">
    <reaction evidence="4">
        <text>Couples ATP hydrolysis with the unwinding of duplex DNA by translocating in the 3'-5' direction.</text>
        <dbReference type="EC" id="5.6.2.4"/>
    </reaction>
</comment>
<dbReference type="GO" id="GO:0000724">
    <property type="term" value="P:double-strand break repair via homologous recombination"/>
    <property type="evidence" value="ECO:0007669"/>
    <property type="project" value="TreeGrafter"/>
</dbReference>
<dbReference type="Gene3D" id="3.40.50.300">
    <property type="entry name" value="P-loop containing nucleotide triphosphate hydrolases"/>
    <property type="match status" value="1"/>
</dbReference>
<dbReference type="SUPFAM" id="SSF52540">
    <property type="entry name" value="P-loop containing nucleoside triphosphate hydrolases"/>
    <property type="match status" value="1"/>
</dbReference>
<keyword evidence="3" id="KW-0413">Isomerase</keyword>
<dbReference type="InterPro" id="IPR014001">
    <property type="entry name" value="Helicase_ATP-bd"/>
</dbReference>
<gene>
    <name evidence="7" type="ORF">PSTG_00868</name>
</gene>
<feature type="domain" description="Helicase ATP-binding" evidence="6">
    <location>
        <begin position="62"/>
        <end position="226"/>
    </location>
</feature>
<dbReference type="EMBL" id="AJIL01000005">
    <property type="protein sequence ID" value="KNF05874.1"/>
    <property type="molecule type" value="Genomic_DNA"/>
</dbReference>
<dbReference type="GO" id="GO:0005694">
    <property type="term" value="C:chromosome"/>
    <property type="evidence" value="ECO:0007669"/>
    <property type="project" value="TreeGrafter"/>
</dbReference>
<evidence type="ECO:0000256" key="5">
    <source>
        <dbReference type="ARBA" id="ARBA00034808"/>
    </source>
</evidence>
<evidence type="ECO:0000256" key="3">
    <source>
        <dbReference type="ARBA" id="ARBA00023235"/>
    </source>
</evidence>
<dbReference type="STRING" id="1165861.A0A0L0W2Z8"/>
<organism evidence="7 8">
    <name type="scientific">Puccinia striiformis f. sp. tritici PST-78</name>
    <dbReference type="NCBI Taxonomy" id="1165861"/>
    <lineage>
        <taxon>Eukaryota</taxon>
        <taxon>Fungi</taxon>
        <taxon>Dikarya</taxon>
        <taxon>Basidiomycota</taxon>
        <taxon>Pucciniomycotina</taxon>
        <taxon>Pucciniomycetes</taxon>
        <taxon>Pucciniales</taxon>
        <taxon>Pucciniaceae</taxon>
        <taxon>Puccinia</taxon>
    </lineage>
</organism>
<evidence type="ECO:0000256" key="1">
    <source>
        <dbReference type="ARBA" id="ARBA00005446"/>
    </source>
</evidence>
<evidence type="ECO:0000259" key="6">
    <source>
        <dbReference type="PROSITE" id="PS51192"/>
    </source>
</evidence>
<evidence type="ECO:0000313" key="8">
    <source>
        <dbReference type="Proteomes" id="UP000054564"/>
    </source>
</evidence>
<dbReference type="OrthoDB" id="2499463at2759"/>
<comment type="similarity">
    <text evidence="1">Belongs to the helicase family. RecQ subfamily.</text>
</comment>
<dbReference type="EC" id="5.6.2.4" evidence="5"/>